<proteinExistence type="predicted"/>
<name>F0QCU4_PARA1</name>
<dbReference type="EMBL" id="CP002521">
    <property type="protein sequence ID" value="ADX45087.1"/>
    <property type="molecule type" value="Genomic_DNA"/>
</dbReference>
<dbReference type="KEGG" id="aaa:Acav_1165"/>
<sequence>MGPRRHTAARGVALVQWVTGRAASMTAVLCTIAGLLAAGALAYRLLPGPAAIASAASPR</sequence>
<dbReference type="AlphaFoldDB" id="F0QCU4"/>
<protein>
    <submittedName>
        <fullName evidence="1">Uncharacterized protein</fullName>
    </submittedName>
</protein>
<evidence type="ECO:0000313" key="2">
    <source>
        <dbReference type="Proteomes" id="UP000002482"/>
    </source>
</evidence>
<organism evidence="1 2">
    <name type="scientific">Paracidovorax avenae (strain ATCC 19860 / DSM 7227 / CCUG 15838 / JCM 20985 / LMG 2117 / NCPPB 1011)</name>
    <name type="common">Acidovorax avenae</name>
    <dbReference type="NCBI Taxonomy" id="643561"/>
    <lineage>
        <taxon>Bacteria</taxon>
        <taxon>Pseudomonadati</taxon>
        <taxon>Pseudomonadota</taxon>
        <taxon>Betaproteobacteria</taxon>
        <taxon>Burkholderiales</taxon>
        <taxon>Comamonadaceae</taxon>
        <taxon>Paracidovorax</taxon>
    </lineage>
</organism>
<evidence type="ECO:0000313" key="1">
    <source>
        <dbReference type="EMBL" id="ADX45087.1"/>
    </source>
</evidence>
<keyword evidence="2" id="KW-1185">Reference proteome</keyword>
<dbReference type="Proteomes" id="UP000002482">
    <property type="component" value="Chromosome"/>
</dbReference>
<dbReference type="HOGENOM" id="CLU_2949582_0_0_4"/>
<reference evidence="1" key="1">
    <citation type="submission" date="2011-02" db="EMBL/GenBank/DDBJ databases">
        <title>Complete sequence of Acidovorax avenae subsp. avenae ATCC 19860.</title>
        <authorList>
            <consortium name="US DOE Joint Genome Institute"/>
            <person name="Lucas S."/>
            <person name="Copeland A."/>
            <person name="Lapidus A."/>
            <person name="Cheng J.-F."/>
            <person name="Goodwin L."/>
            <person name="Pitluck S."/>
            <person name="Chertkov O."/>
            <person name="Held B."/>
            <person name="Detter J.C."/>
            <person name="Han C."/>
            <person name="Tapia R."/>
            <person name="Land M."/>
            <person name="Hauser L."/>
            <person name="Kyrpides N."/>
            <person name="Ivanova N."/>
            <person name="Ovchinnikova G."/>
            <person name="Pagani I."/>
            <person name="Gordon S."/>
            <person name="Woyke T."/>
        </authorList>
    </citation>
    <scope>NUCLEOTIDE SEQUENCE</scope>
    <source>
        <strain evidence="1">ATCC 19860</strain>
    </source>
</reference>
<gene>
    <name evidence="1" type="ordered locus">Acav_1165</name>
</gene>
<accession>F0QCU4</accession>